<name>A0A1X7AKC1_9GAMM</name>
<evidence type="ECO:0000256" key="3">
    <source>
        <dbReference type="ARBA" id="ARBA00023004"/>
    </source>
</evidence>
<keyword evidence="5" id="KW-0238">DNA-binding</keyword>
<keyword evidence="2" id="KW-0479">Metal-binding</keyword>
<dbReference type="Gene3D" id="1.10.1660.10">
    <property type="match status" value="1"/>
</dbReference>
<evidence type="ECO:0000313" key="9">
    <source>
        <dbReference type="Proteomes" id="UP000196573"/>
    </source>
</evidence>
<dbReference type="PROSITE" id="PS00552">
    <property type="entry name" value="HTH_MERR_1"/>
    <property type="match status" value="1"/>
</dbReference>
<dbReference type="OrthoDB" id="9802944at2"/>
<dbReference type="GO" id="GO:0003677">
    <property type="term" value="F:DNA binding"/>
    <property type="evidence" value="ECO:0007669"/>
    <property type="project" value="UniProtKB-KW"/>
</dbReference>
<dbReference type="SUPFAM" id="SSF46955">
    <property type="entry name" value="Putative DNA-binding domain"/>
    <property type="match status" value="1"/>
</dbReference>
<proteinExistence type="predicted"/>
<accession>A0A1X7AKC1</accession>
<dbReference type="CDD" id="cd01110">
    <property type="entry name" value="HTH_SoxR"/>
    <property type="match status" value="1"/>
</dbReference>
<evidence type="ECO:0000256" key="2">
    <source>
        <dbReference type="ARBA" id="ARBA00022714"/>
    </source>
</evidence>
<evidence type="ECO:0000256" key="4">
    <source>
        <dbReference type="ARBA" id="ARBA00023014"/>
    </source>
</evidence>
<evidence type="ECO:0000256" key="5">
    <source>
        <dbReference type="ARBA" id="ARBA00023125"/>
    </source>
</evidence>
<feature type="region of interest" description="Disordered" evidence="6">
    <location>
        <begin position="136"/>
        <end position="157"/>
    </location>
</feature>
<evidence type="ECO:0000256" key="1">
    <source>
        <dbReference type="ARBA" id="ARBA00014474"/>
    </source>
</evidence>
<dbReference type="PANTHER" id="PTHR30204">
    <property type="entry name" value="REDOX-CYCLING DRUG-SENSING TRANSCRIPTIONAL ACTIVATOR SOXR"/>
    <property type="match status" value="1"/>
</dbReference>
<dbReference type="InterPro" id="IPR000551">
    <property type="entry name" value="MerR-type_HTH_dom"/>
</dbReference>
<keyword evidence="2" id="KW-0001">2Fe-2S</keyword>
<dbReference type="Proteomes" id="UP000196573">
    <property type="component" value="Unassembled WGS sequence"/>
</dbReference>
<evidence type="ECO:0000256" key="6">
    <source>
        <dbReference type="SAM" id="MobiDB-lite"/>
    </source>
</evidence>
<keyword evidence="4" id="KW-0411">Iron-sulfur</keyword>
<dbReference type="RefSeq" id="WP_087110026.1">
    <property type="nucleotide sequence ID" value="NZ_CBCSCN010000003.1"/>
</dbReference>
<protein>
    <recommendedName>
        <fullName evidence="1">Redox-sensitive transcriptional activator SoxR</fullName>
    </recommendedName>
</protein>
<evidence type="ECO:0000313" key="8">
    <source>
        <dbReference type="EMBL" id="SMA47127.1"/>
    </source>
</evidence>
<keyword evidence="3" id="KW-0408">Iron</keyword>
<dbReference type="InterPro" id="IPR009061">
    <property type="entry name" value="DNA-bd_dom_put_sf"/>
</dbReference>
<dbReference type="NCBIfam" id="TIGR01950">
    <property type="entry name" value="SoxR"/>
    <property type="match status" value="1"/>
</dbReference>
<dbReference type="PROSITE" id="PS50937">
    <property type="entry name" value="HTH_MERR_2"/>
    <property type="match status" value="1"/>
</dbReference>
<dbReference type="SMART" id="SM00422">
    <property type="entry name" value="HTH_MERR"/>
    <property type="match status" value="1"/>
</dbReference>
<sequence>MPTRFLTISEVARRCEVATSALRFYEKKGLISSVRTEGNQRRYHNAMVRRVSIIKAAQNLGLTLGEIAEAFENLPANRAPLKQDWEKLSSEWQVQLNERIDNLKRLRDKLSGCIGCGCLSLQACALFNPDDVAAESGPGPQFLMPTEESEATADSLE</sequence>
<dbReference type="Pfam" id="PF13411">
    <property type="entry name" value="MerR_1"/>
    <property type="match status" value="1"/>
</dbReference>
<feature type="compositionally biased region" description="Acidic residues" evidence="6">
    <location>
        <begin position="147"/>
        <end position="157"/>
    </location>
</feature>
<dbReference type="GO" id="GO:0051537">
    <property type="term" value="F:2 iron, 2 sulfur cluster binding"/>
    <property type="evidence" value="ECO:0007669"/>
    <property type="project" value="UniProtKB-KW"/>
</dbReference>
<dbReference type="GO" id="GO:0003700">
    <property type="term" value="F:DNA-binding transcription factor activity"/>
    <property type="evidence" value="ECO:0007669"/>
    <property type="project" value="InterPro"/>
</dbReference>
<gene>
    <name evidence="8" type="primary">soxR</name>
    <name evidence="8" type="ORF">EHSB41UT_02322</name>
</gene>
<organism evidence="8 9">
    <name type="scientific">Parendozoicomonas haliclonae</name>
    <dbReference type="NCBI Taxonomy" id="1960125"/>
    <lineage>
        <taxon>Bacteria</taxon>
        <taxon>Pseudomonadati</taxon>
        <taxon>Pseudomonadota</taxon>
        <taxon>Gammaproteobacteria</taxon>
        <taxon>Oceanospirillales</taxon>
        <taxon>Endozoicomonadaceae</taxon>
        <taxon>Parendozoicomonas</taxon>
    </lineage>
</organism>
<feature type="domain" description="HTH merR-type" evidence="7">
    <location>
        <begin position="5"/>
        <end position="73"/>
    </location>
</feature>
<dbReference type="InterPro" id="IPR010211">
    <property type="entry name" value="Redox-sen_tscrpt-act_SoxR"/>
</dbReference>
<dbReference type="EMBL" id="FWPT01000005">
    <property type="protein sequence ID" value="SMA47127.1"/>
    <property type="molecule type" value="Genomic_DNA"/>
</dbReference>
<dbReference type="PRINTS" id="PR00040">
    <property type="entry name" value="HTHMERR"/>
</dbReference>
<dbReference type="InterPro" id="IPR047057">
    <property type="entry name" value="MerR_fam"/>
</dbReference>
<evidence type="ECO:0000259" key="7">
    <source>
        <dbReference type="PROSITE" id="PS50937"/>
    </source>
</evidence>
<reference evidence="8 9" key="1">
    <citation type="submission" date="2017-03" db="EMBL/GenBank/DDBJ databases">
        <authorList>
            <person name="Afonso C.L."/>
            <person name="Miller P.J."/>
            <person name="Scott M.A."/>
            <person name="Spackman E."/>
            <person name="Goraichik I."/>
            <person name="Dimitrov K.M."/>
            <person name="Suarez D.L."/>
            <person name="Swayne D.E."/>
        </authorList>
    </citation>
    <scope>NUCLEOTIDE SEQUENCE [LARGE SCALE GENOMIC DNA]</scope>
    <source>
        <strain evidence="8">SB41UT1</strain>
    </source>
</reference>
<keyword evidence="9" id="KW-1185">Reference proteome</keyword>
<dbReference type="AlphaFoldDB" id="A0A1X7AKC1"/>
<dbReference type="GO" id="GO:0006979">
    <property type="term" value="P:response to oxidative stress"/>
    <property type="evidence" value="ECO:0007669"/>
    <property type="project" value="InterPro"/>
</dbReference>
<dbReference type="PANTHER" id="PTHR30204:SF0">
    <property type="entry name" value="REDOX-SENSITIVE TRANSCRIPTIONAL ACTIVATOR SOXR"/>
    <property type="match status" value="1"/>
</dbReference>